<keyword evidence="1" id="KW-0472">Membrane</keyword>
<evidence type="ECO:0000313" key="3">
    <source>
        <dbReference type="Proteomes" id="UP001158067"/>
    </source>
</evidence>
<keyword evidence="1" id="KW-1133">Transmembrane helix</keyword>
<evidence type="ECO:0000313" key="2">
    <source>
        <dbReference type="EMBL" id="SMP78824.1"/>
    </source>
</evidence>
<feature type="transmembrane region" description="Helical" evidence="1">
    <location>
        <begin position="30"/>
        <end position="49"/>
    </location>
</feature>
<reference evidence="2 3" key="1">
    <citation type="submission" date="2017-05" db="EMBL/GenBank/DDBJ databases">
        <authorList>
            <person name="Varghese N."/>
            <person name="Submissions S."/>
        </authorList>
    </citation>
    <scope>NUCLEOTIDE SEQUENCE [LARGE SCALE GENOMIC DNA]</scope>
    <source>
        <strain evidence="2 3">DSM 25457</strain>
    </source>
</reference>
<name>A0ABY1QRF9_9BACT</name>
<sequence>MSPNETPSEASFRQLAVQGCQKSKVRDCGFVHLMAVLRLLVAGTALCWVRPTLGWGGWKFTPRK</sequence>
<comment type="caution">
    <text evidence="2">The sequence shown here is derived from an EMBL/GenBank/DDBJ whole genome shotgun (WGS) entry which is preliminary data.</text>
</comment>
<dbReference type="Proteomes" id="UP001158067">
    <property type="component" value="Unassembled WGS sequence"/>
</dbReference>
<gene>
    <name evidence="2" type="ORF">SAMN06265222_1282</name>
</gene>
<evidence type="ECO:0000256" key="1">
    <source>
        <dbReference type="SAM" id="Phobius"/>
    </source>
</evidence>
<accession>A0ABY1QRF9</accession>
<keyword evidence="1" id="KW-0812">Transmembrane</keyword>
<proteinExistence type="predicted"/>
<organism evidence="2 3">
    <name type="scientific">Neorhodopirellula lusitana</name>
    <dbReference type="NCBI Taxonomy" id="445327"/>
    <lineage>
        <taxon>Bacteria</taxon>
        <taxon>Pseudomonadati</taxon>
        <taxon>Planctomycetota</taxon>
        <taxon>Planctomycetia</taxon>
        <taxon>Pirellulales</taxon>
        <taxon>Pirellulaceae</taxon>
        <taxon>Neorhodopirellula</taxon>
    </lineage>
</organism>
<dbReference type="EMBL" id="FXUG01000028">
    <property type="protein sequence ID" value="SMP78824.1"/>
    <property type="molecule type" value="Genomic_DNA"/>
</dbReference>
<keyword evidence="3" id="KW-1185">Reference proteome</keyword>
<protein>
    <submittedName>
        <fullName evidence="2">Uncharacterized protein</fullName>
    </submittedName>
</protein>